<dbReference type="PANTHER" id="PTHR43821">
    <property type="entry name" value="NAD(P)H NITROREDUCTASE YDJA-RELATED"/>
    <property type="match status" value="1"/>
</dbReference>
<evidence type="ECO:0000313" key="11">
    <source>
        <dbReference type="Proteomes" id="UP000316968"/>
    </source>
</evidence>
<evidence type="ECO:0000256" key="4">
    <source>
        <dbReference type="ARBA" id="ARBA00022857"/>
    </source>
</evidence>
<dbReference type="InterPro" id="IPR052530">
    <property type="entry name" value="NAD(P)H_nitroreductase"/>
</dbReference>
<keyword evidence="3 7" id="KW-0288">FMN</keyword>
<dbReference type="GO" id="GO:0016491">
    <property type="term" value="F:oxidoreductase activity"/>
    <property type="evidence" value="ECO:0007669"/>
    <property type="project" value="UniProtKB-UniRule"/>
</dbReference>
<organism evidence="10 11">
    <name type="scientific">Saccharibacillus brassicae</name>
    <dbReference type="NCBI Taxonomy" id="2583377"/>
    <lineage>
        <taxon>Bacteria</taxon>
        <taxon>Bacillati</taxon>
        <taxon>Bacillota</taxon>
        <taxon>Bacilli</taxon>
        <taxon>Bacillales</taxon>
        <taxon>Paenibacillaceae</taxon>
        <taxon>Saccharibacillus</taxon>
    </lineage>
</organism>
<dbReference type="EMBL" id="CP041217">
    <property type="protein sequence ID" value="QDH22976.1"/>
    <property type="molecule type" value="Genomic_DNA"/>
</dbReference>
<reference evidence="10 11" key="1">
    <citation type="submission" date="2019-06" db="EMBL/GenBank/DDBJ databases">
        <title>Saccharibacillus brassicae sp. nov., an endophytic bacterium isolated from Chinese cabbage seeds (Brassica pekinensis).</title>
        <authorList>
            <person name="Jiang L."/>
            <person name="Lee J."/>
            <person name="Kim S.W."/>
        </authorList>
    </citation>
    <scope>NUCLEOTIDE SEQUENCE [LARGE SCALE GENOMIC DNA]</scope>
    <source>
        <strain evidence="11">KCTC 43072 / ATSA2</strain>
    </source>
</reference>
<keyword evidence="6 7" id="KW-0520">NAD</keyword>
<proteinExistence type="inferred from homology"/>
<evidence type="ECO:0000256" key="5">
    <source>
        <dbReference type="ARBA" id="ARBA00023002"/>
    </source>
</evidence>
<dbReference type="InterPro" id="IPR000415">
    <property type="entry name" value="Nitroreductase-like"/>
</dbReference>
<dbReference type="PIRSF" id="PIRSF000232">
    <property type="entry name" value="YdjA"/>
    <property type="match status" value="1"/>
</dbReference>
<feature type="binding site" description="in other chain" evidence="8">
    <location>
        <begin position="138"/>
        <end position="140"/>
    </location>
    <ligand>
        <name>FMN</name>
        <dbReference type="ChEBI" id="CHEBI:58210"/>
        <note>ligand shared between dimeric partners</note>
    </ligand>
</feature>
<dbReference type="PANTHER" id="PTHR43821:SF1">
    <property type="entry name" value="NAD(P)H NITROREDUCTASE YDJA-RELATED"/>
    <property type="match status" value="1"/>
</dbReference>
<dbReference type="Pfam" id="PF00881">
    <property type="entry name" value="Nitroreductase"/>
    <property type="match status" value="1"/>
</dbReference>
<dbReference type="SUPFAM" id="SSF55469">
    <property type="entry name" value="FMN-dependent nitroreductase-like"/>
    <property type="match status" value="1"/>
</dbReference>
<evidence type="ECO:0000256" key="8">
    <source>
        <dbReference type="PIRSR" id="PIRSR000232-1"/>
    </source>
</evidence>
<protein>
    <recommendedName>
        <fullName evidence="7">Putative NAD(P)H nitroreductase</fullName>
        <ecNumber evidence="7">1.-.-.-</ecNumber>
    </recommendedName>
</protein>
<dbReference type="InterPro" id="IPR026021">
    <property type="entry name" value="YdjA-like"/>
</dbReference>
<keyword evidence="5 7" id="KW-0560">Oxidoreductase</keyword>
<dbReference type="KEGG" id="saca:FFV09_20225"/>
<comment type="cofactor">
    <cofactor evidence="8">
        <name>FMN</name>
        <dbReference type="ChEBI" id="CHEBI:58210"/>
    </cofactor>
    <text evidence="8">Binds 1 FMN per subunit.</text>
</comment>
<gene>
    <name evidence="10" type="ORF">FFV09_20225</name>
</gene>
<keyword evidence="2 7" id="KW-0285">Flavoprotein</keyword>
<evidence type="ECO:0000256" key="2">
    <source>
        <dbReference type="ARBA" id="ARBA00022630"/>
    </source>
</evidence>
<keyword evidence="4 7" id="KW-0521">NADP</keyword>
<keyword evidence="11" id="KW-1185">Reference proteome</keyword>
<dbReference type="EC" id="1.-.-.-" evidence="7"/>
<feature type="binding site" evidence="8">
    <location>
        <position position="39"/>
    </location>
    <ligand>
        <name>FMN</name>
        <dbReference type="ChEBI" id="CHEBI:58210"/>
        <note>ligand shared between dimeric partners</note>
    </ligand>
</feature>
<feature type="domain" description="Nitroreductase" evidence="9">
    <location>
        <begin position="7"/>
        <end position="169"/>
    </location>
</feature>
<evidence type="ECO:0000259" key="9">
    <source>
        <dbReference type="Pfam" id="PF00881"/>
    </source>
</evidence>
<name>A0A4Y6V2U8_SACBS</name>
<dbReference type="Gene3D" id="3.40.109.10">
    <property type="entry name" value="NADH Oxidase"/>
    <property type="match status" value="1"/>
</dbReference>
<dbReference type="Proteomes" id="UP000316968">
    <property type="component" value="Chromosome"/>
</dbReference>
<dbReference type="InterPro" id="IPR029479">
    <property type="entry name" value="Nitroreductase"/>
</dbReference>
<accession>A0A4Y6V2U8</accession>
<evidence type="ECO:0000256" key="1">
    <source>
        <dbReference type="ARBA" id="ARBA00007118"/>
    </source>
</evidence>
<evidence type="ECO:0000256" key="7">
    <source>
        <dbReference type="PIRNR" id="PIRNR000232"/>
    </source>
</evidence>
<evidence type="ECO:0000256" key="3">
    <source>
        <dbReference type="ARBA" id="ARBA00022643"/>
    </source>
</evidence>
<comment type="similarity">
    <text evidence="1 7">Belongs to the nitroreductase family.</text>
</comment>
<dbReference type="RefSeq" id="WP_141449513.1">
    <property type="nucleotide sequence ID" value="NZ_CP041217.1"/>
</dbReference>
<dbReference type="AlphaFoldDB" id="A0A4Y6V2U8"/>
<sequence length="194" mass="21211">MNVSEAIRTRRSVGAVKNDEVPRQQIEQILEAGTWAPTHRRTEPWRFFVMQGEGRSKLAAALADTEAAEKGIDPSPEQREELLASALKKVSRSPVVIAVGCEPVDSPKVIPLEETLSVASAIQNMLLEAHALGLGAVWRSGSSCYHPLMAERFGLGPNGQMLGFLYVGYPDREPGEGKREPFESKTVWIDAAES</sequence>
<dbReference type="CDD" id="cd02135">
    <property type="entry name" value="YdjA-like"/>
    <property type="match status" value="1"/>
</dbReference>
<evidence type="ECO:0000256" key="6">
    <source>
        <dbReference type="ARBA" id="ARBA00023027"/>
    </source>
</evidence>
<dbReference type="OrthoDB" id="9804207at2"/>
<feature type="binding site" description="in other chain" evidence="8">
    <location>
        <begin position="10"/>
        <end position="12"/>
    </location>
    <ligand>
        <name>FMN</name>
        <dbReference type="ChEBI" id="CHEBI:58210"/>
        <note>ligand shared between dimeric partners</note>
    </ligand>
</feature>
<evidence type="ECO:0000313" key="10">
    <source>
        <dbReference type="EMBL" id="QDH22976.1"/>
    </source>
</evidence>